<dbReference type="GO" id="GO:0016747">
    <property type="term" value="F:acyltransferase activity, transferring groups other than amino-acyl groups"/>
    <property type="evidence" value="ECO:0007669"/>
    <property type="project" value="InterPro"/>
</dbReference>
<feature type="domain" description="N-acetyltransferase" evidence="1">
    <location>
        <begin position="3"/>
        <end position="77"/>
    </location>
</feature>
<dbReference type="OrthoDB" id="630895at2759"/>
<evidence type="ECO:0000259" key="1">
    <source>
        <dbReference type="Pfam" id="PF13302"/>
    </source>
</evidence>
<dbReference type="PANTHER" id="PTHR43415:SF3">
    <property type="entry name" value="GNAT-FAMILY ACETYLTRANSFERASE"/>
    <property type="match status" value="1"/>
</dbReference>
<sequence>MCCIIETKDSADWVGFVNLFNATQKNRDATVSIALRPDEALRWLVDYSFRELGLHRLTLEVFCNNKAAVKLYKKAGFIEEGVLRKASWSDGKWQDVFSMAILDEDWAALKQDTQ</sequence>
<organism evidence="2 3">
    <name type="scientific">Rhodocollybia butyracea</name>
    <dbReference type="NCBI Taxonomy" id="206335"/>
    <lineage>
        <taxon>Eukaryota</taxon>
        <taxon>Fungi</taxon>
        <taxon>Dikarya</taxon>
        <taxon>Basidiomycota</taxon>
        <taxon>Agaricomycotina</taxon>
        <taxon>Agaricomycetes</taxon>
        <taxon>Agaricomycetidae</taxon>
        <taxon>Agaricales</taxon>
        <taxon>Marasmiineae</taxon>
        <taxon>Omphalotaceae</taxon>
        <taxon>Rhodocollybia</taxon>
    </lineage>
</organism>
<keyword evidence="3" id="KW-1185">Reference proteome</keyword>
<dbReference type="InterPro" id="IPR000182">
    <property type="entry name" value="GNAT_dom"/>
</dbReference>
<dbReference type="Gene3D" id="3.40.630.30">
    <property type="match status" value="1"/>
</dbReference>
<comment type="caution">
    <text evidence="2">The sequence shown here is derived from an EMBL/GenBank/DDBJ whole genome shotgun (WGS) entry which is preliminary data.</text>
</comment>
<dbReference type="Pfam" id="PF13302">
    <property type="entry name" value="Acetyltransf_3"/>
    <property type="match status" value="1"/>
</dbReference>
<dbReference type="SUPFAM" id="SSF55729">
    <property type="entry name" value="Acyl-CoA N-acyltransferases (Nat)"/>
    <property type="match status" value="1"/>
</dbReference>
<accession>A0A9P5UEU2</accession>
<name>A0A9P5UEU2_9AGAR</name>
<reference evidence="2" key="1">
    <citation type="submission" date="2020-11" db="EMBL/GenBank/DDBJ databases">
        <authorList>
            <consortium name="DOE Joint Genome Institute"/>
            <person name="Ahrendt S."/>
            <person name="Riley R."/>
            <person name="Andreopoulos W."/>
            <person name="Labutti K."/>
            <person name="Pangilinan J."/>
            <person name="Ruiz-Duenas F.J."/>
            <person name="Barrasa J.M."/>
            <person name="Sanchez-Garcia M."/>
            <person name="Camarero S."/>
            <person name="Miyauchi S."/>
            <person name="Serrano A."/>
            <person name="Linde D."/>
            <person name="Babiker R."/>
            <person name="Drula E."/>
            <person name="Ayuso-Fernandez I."/>
            <person name="Pacheco R."/>
            <person name="Padilla G."/>
            <person name="Ferreira P."/>
            <person name="Barriuso J."/>
            <person name="Kellner H."/>
            <person name="Castanera R."/>
            <person name="Alfaro M."/>
            <person name="Ramirez L."/>
            <person name="Pisabarro A.G."/>
            <person name="Kuo A."/>
            <person name="Tritt A."/>
            <person name="Lipzen A."/>
            <person name="He G."/>
            <person name="Yan M."/>
            <person name="Ng V."/>
            <person name="Cullen D."/>
            <person name="Martin F."/>
            <person name="Rosso M.-N."/>
            <person name="Henrissat B."/>
            <person name="Hibbett D."/>
            <person name="Martinez A.T."/>
            <person name="Grigoriev I.V."/>
        </authorList>
    </citation>
    <scope>NUCLEOTIDE SEQUENCE</scope>
    <source>
        <strain evidence="2">AH 40177</strain>
    </source>
</reference>
<dbReference type="Proteomes" id="UP000772434">
    <property type="component" value="Unassembled WGS sequence"/>
</dbReference>
<evidence type="ECO:0000313" key="2">
    <source>
        <dbReference type="EMBL" id="KAF9077640.1"/>
    </source>
</evidence>
<dbReference type="AlphaFoldDB" id="A0A9P5UEU2"/>
<proteinExistence type="predicted"/>
<dbReference type="PANTHER" id="PTHR43415">
    <property type="entry name" value="SPERMIDINE N(1)-ACETYLTRANSFERASE"/>
    <property type="match status" value="1"/>
</dbReference>
<dbReference type="EMBL" id="JADNRY010000003">
    <property type="protein sequence ID" value="KAF9077640.1"/>
    <property type="molecule type" value="Genomic_DNA"/>
</dbReference>
<evidence type="ECO:0000313" key="3">
    <source>
        <dbReference type="Proteomes" id="UP000772434"/>
    </source>
</evidence>
<gene>
    <name evidence="2" type="ORF">BDP27DRAFT_1311383</name>
</gene>
<protein>
    <submittedName>
        <fullName evidence="2">Acyl-CoA N-acyltransferase</fullName>
    </submittedName>
</protein>
<dbReference type="InterPro" id="IPR016181">
    <property type="entry name" value="Acyl_CoA_acyltransferase"/>
</dbReference>